<reference evidence="1 2" key="1">
    <citation type="journal article" date="2022" name="Syst. Appl. Microbiol.">
        <title>Rhodopirellula aestuarii sp. nov., a novel member of the genus Rhodopirellula isolated from brackish sediments collected in the Tagus River estuary, Portugal.</title>
        <authorList>
            <person name="Vitorino I.R."/>
            <person name="Klimek D."/>
            <person name="Calusinska M."/>
            <person name="Lobo-da-Cunha A."/>
            <person name="Vasconcelos V."/>
            <person name="Lage O.M."/>
        </authorList>
    </citation>
    <scope>NUCLEOTIDE SEQUENCE [LARGE SCALE GENOMIC DNA]</scope>
    <source>
        <strain evidence="1 2">ICT_H3.1</strain>
    </source>
</reference>
<evidence type="ECO:0000313" key="1">
    <source>
        <dbReference type="EMBL" id="MCM2370940.1"/>
    </source>
</evidence>
<name>A0ABT0U215_9BACT</name>
<sequence>MGVITSSRRISDKSRRELAQIIAKYGGDLFRFVSTKTTDRIETSDGFVGATISRCHDGIAWHVDGPDSFPGSRGDGPTREAAVRILCVLLSRRASRL</sequence>
<dbReference type="RefSeq" id="WP_009102800.1">
    <property type="nucleotide sequence ID" value="NZ_JAMQBK010000025.1"/>
</dbReference>
<gene>
    <name evidence="1" type="ORF">NB063_10005</name>
</gene>
<protein>
    <submittedName>
        <fullName evidence="1">Uncharacterized protein</fullName>
    </submittedName>
</protein>
<accession>A0ABT0U215</accession>
<dbReference type="Proteomes" id="UP001202961">
    <property type="component" value="Unassembled WGS sequence"/>
</dbReference>
<organism evidence="1 2">
    <name type="scientific">Aporhodopirellula aestuarii</name>
    <dbReference type="NCBI Taxonomy" id="2950107"/>
    <lineage>
        <taxon>Bacteria</taxon>
        <taxon>Pseudomonadati</taxon>
        <taxon>Planctomycetota</taxon>
        <taxon>Planctomycetia</taxon>
        <taxon>Pirellulales</taxon>
        <taxon>Pirellulaceae</taxon>
        <taxon>Aporhodopirellula</taxon>
    </lineage>
</organism>
<dbReference type="EMBL" id="JAMQBK010000025">
    <property type="protein sequence ID" value="MCM2370940.1"/>
    <property type="molecule type" value="Genomic_DNA"/>
</dbReference>
<proteinExistence type="predicted"/>
<evidence type="ECO:0000313" key="2">
    <source>
        <dbReference type="Proteomes" id="UP001202961"/>
    </source>
</evidence>
<keyword evidence="2" id="KW-1185">Reference proteome</keyword>
<comment type="caution">
    <text evidence="1">The sequence shown here is derived from an EMBL/GenBank/DDBJ whole genome shotgun (WGS) entry which is preliminary data.</text>
</comment>